<keyword evidence="1" id="KW-1133">Transmembrane helix</keyword>
<accession>A0ABU2BF55</accession>
<keyword evidence="3" id="KW-1185">Reference proteome</keyword>
<keyword evidence="1" id="KW-0472">Membrane</keyword>
<protein>
    <submittedName>
        <fullName evidence="2">Uncharacterized protein</fullName>
    </submittedName>
</protein>
<dbReference type="EMBL" id="JAVDYI010000001">
    <property type="protein sequence ID" value="MDR7356383.1"/>
    <property type="molecule type" value="Genomic_DNA"/>
</dbReference>
<gene>
    <name evidence="2" type="ORF">J2S64_000074</name>
</gene>
<evidence type="ECO:0000313" key="3">
    <source>
        <dbReference type="Proteomes" id="UP001183817"/>
    </source>
</evidence>
<dbReference type="RefSeq" id="WP_310287132.1">
    <property type="nucleotide sequence ID" value="NZ_BAAAWO010000001.1"/>
</dbReference>
<sequence length="308" mass="33536">MTGEFKALGNERRVIQEVFGKDARKQVWGNNVTTLASIFNSNDALGTRSRLSPLWNQAIKNAHGGGLAREMVRIAALDSGLMAWHKEVSRPMNSLTIPITSHLTGATQIVNNSLRELMKSQQIFGDVSRYPFGKVNAFQAMGDTSMLKLARSSTFRGLVTQVSPTIQVEKPIKQYLERHPFDEIVAEAKELGVTELSADEQAAAAQILEERPEVAQLVKRSKGYAALTPGQRVFVLTVISSAVWLVVAFGVLYVQTGFPWTQALLDDLGITPKDAAAGSRNAVLGTGALNELAQRHQTKPVADDAPDN</sequence>
<evidence type="ECO:0000256" key="1">
    <source>
        <dbReference type="SAM" id="Phobius"/>
    </source>
</evidence>
<evidence type="ECO:0000313" key="2">
    <source>
        <dbReference type="EMBL" id="MDR7356383.1"/>
    </source>
</evidence>
<organism evidence="2 3">
    <name type="scientific">Paeniglutamicibacter sulfureus</name>
    <dbReference type="NCBI Taxonomy" id="43666"/>
    <lineage>
        <taxon>Bacteria</taxon>
        <taxon>Bacillati</taxon>
        <taxon>Actinomycetota</taxon>
        <taxon>Actinomycetes</taxon>
        <taxon>Micrococcales</taxon>
        <taxon>Micrococcaceae</taxon>
        <taxon>Paeniglutamicibacter</taxon>
    </lineage>
</organism>
<dbReference type="Proteomes" id="UP001183817">
    <property type="component" value="Unassembled WGS sequence"/>
</dbReference>
<proteinExistence type="predicted"/>
<reference evidence="2 3" key="1">
    <citation type="submission" date="2023-07" db="EMBL/GenBank/DDBJ databases">
        <title>Sequencing the genomes of 1000 actinobacteria strains.</title>
        <authorList>
            <person name="Klenk H.-P."/>
        </authorList>
    </citation>
    <scope>NUCLEOTIDE SEQUENCE [LARGE SCALE GENOMIC DNA]</scope>
    <source>
        <strain evidence="2 3">DSM 20167</strain>
    </source>
</reference>
<feature type="transmembrane region" description="Helical" evidence="1">
    <location>
        <begin position="233"/>
        <end position="254"/>
    </location>
</feature>
<comment type="caution">
    <text evidence="2">The sequence shown here is derived from an EMBL/GenBank/DDBJ whole genome shotgun (WGS) entry which is preliminary data.</text>
</comment>
<keyword evidence="1" id="KW-0812">Transmembrane</keyword>
<name>A0ABU2BF55_9MICC</name>